<evidence type="ECO:0000256" key="3">
    <source>
        <dbReference type="ARBA" id="ARBA00022737"/>
    </source>
</evidence>
<dbReference type="InterPro" id="IPR002035">
    <property type="entry name" value="VWF_A"/>
</dbReference>
<dbReference type="GeneTree" id="ENSGT00940000155519"/>
<dbReference type="Ensembl" id="ENSPNAT00000013466.2">
    <property type="protein sequence ID" value="ENSPNAP00000000662.2"/>
    <property type="gene ID" value="ENSPNAG00000007655.2"/>
</dbReference>
<name>A0A3B4BLH6_PYGNA</name>
<dbReference type="Gene3D" id="3.40.50.410">
    <property type="entry name" value="von Willebrand factor, type A domain"/>
    <property type="match status" value="1"/>
</dbReference>
<evidence type="ECO:0000256" key="1">
    <source>
        <dbReference type="ARBA" id="ARBA00009048"/>
    </source>
</evidence>
<dbReference type="PANTHER" id="PTHR10857:SF4">
    <property type="entry name" value="COPINE-4"/>
    <property type="match status" value="1"/>
</dbReference>
<keyword evidence="3" id="KW-0677">Repeat</keyword>
<organism evidence="6 7">
    <name type="scientific">Pygocentrus nattereri</name>
    <name type="common">Red-bellied piranha</name>
    <dbReference type="NCBI Taxonomy" id="42514"/>
    <lineage>
        <taxon>Eukaryota</taxon>
        <taxon>Metazoa</taxon>
        <taxon>Chordata</taxon>
        <taxon>Craniata</taxon>
        <taxon>Vertebrata</taxon>
        <taxon>Euteleostomi</taxon>
        <taxon>Actinopterygii</taxon>
        <taxon>Neopterygii</taxon>
        <taxon>Teleostei</taxon>
        <taxon>Ostariophysi</taxon>
        <taxon>Characiformes</taxon>
        <taxon>Characoidei</taxon>
        <taxon>Pygocentrus</taxon>
    </lineage>
</organism>
<dbReference type="PROSITE" id="PS50004">
    <property type="entry name" value="C2"/>
    <property type="match status" value="2"/>
</dbReference>
<evidence type="ECO:0000256" key="4">
    <source>
        <dbReference type="ARBA" id="ARBA00022837"/>
    </source>
</evidence>
<evidence type="ECO:0000256" key="2">
    <source>
        <dbReference type="ARBA" id="ARBA00022723"/>
    </source>
</evidence>
<accession>A0A3B4BLH6</accession>
<comment type="similarity">
    <text evidence="1">Belongs to the copine family.</text>
</comment>
<dbReference type="GO" id="GO:0046872">
    <property type="term" value="F:metal ion binding"/>
    <property type="evidence" value="ECO:0007669"/>
    <property type="project" value="UniProtKB-KW"/>
</dbReference>
<reference evidence="6" key="3">
    <citation type="submission" date="2025-09" db="UniProtKB">
        <authorList>
            <consortium name="Ensembl"/>
        </authorList>
    </citation>
    <scope>IDENTIFICATION</scope>
</reference>
<evidence type="ECO:0000313" key="6">
    <source>
        <dbReference type="Ensembl" id="ENSPNAP00000000662.2"/>
    </source>
</evidence>
<dbReference type="SMART" id="SM00327">
    <property type="entry name" value="VWA"/>
    <property type="match status" value="1"/>
</dbReference>
<keyword evidence="2" id="KW-0479">Metal-binding</keyword>
<dbReference type="SMART" id="SM00239">
    <property type="entry name" value="C2"/>
    <property type="match status" value="2"/>
</dbReference>
<keyword evidence="7" id="KW-1185">Reference proteome</keyword>
<dbReference type="InterPro" id="IPR036465">
    <property type="entry name" value="vWFA_dom_sf"/>
</dbReference>
<evidence type="ECO:0000259" key="5">
    <source>
        <dbReference type="PROSITE" id="PS50004"/>
    </source>
</evidence>
<proteinExistence type="inferred from homology"/>
<dbReference type="Gene3D" id="2.60.40.150">
    <property type="entry name" value="C2 domain"/>
    <property type="match status" value="2"/>
</dbReference>
<dbReference type="Pfam" id="PF00168">
    <property type="entry name" value="C2"/>
    <property type="match status" value="2"/>
</dbReference>
<dbReference type="InterPro" id="IPR037768">
    <property type="entry name" value="C2B_Copine"/>
</dbReference>
<dbReference type="FunFam" id="2.60.40.150:FF:000132">
    <property type="entry name" value="Copine 7"/>
    <property type="match status" value="1"/>
</dbReference>
<keyword evidence="4" id="KW-0106">Calcium</keyword>
<dbReference type="AlphaFoldDB" id="A0A3B4BLH6"/>
<dbReference type="GO" id="GO:0005544">
    <property type="term" value="F:calcium-dependent phospholipid binding"/>
    <property type="evidence" value="ECO:0007669"/>
    <property type="project" value="InterPro"/>
</dbReference>
<dbReference type="InterPro" id="IPR010734">
    <property type="entry name" value="Copine_C"/>
</dbReference>
<dbReference type="InterPro" id="IPR035892">
    <property type="entry name" value="C2_domain_sf"/>
</dbReference>
<dbReference type="FunFam" id="2.60.40.150:FF:000083">
    <property type="entry name" value="Copine 4"/>
    <property type="match status" value="1"/>
</dbReference>
<feature type="domain" description="C2" evidence="5">
    <location>
        <begin position="1"/>
        <end position="128"/>
    </location>
</feature>
<dbReference type="FunFam" id="3.40.50.410:FF:000042">
    <property type="entry name" value="Copine 4"/>
    <property type="match status" value="1"/>
</dbReference>
<protein>
    <recommendedName>
        <fullName evidence="5">C2 domain-containing protein</fullName>
    </recommendedName>
</protein>
<dbReference type="SUPFAM" id="SSF53300">
    <property type="entry name" value="vWA-like"/>
    <property type="match status" value="1"/>
</dbReference>
<dbReference type="PANTHER" id="PTHR10857">
    <property type="entry name" value="COPINE"/>
    <property type="match status" value="1"/>
</dbReference>
<dbReference type="Proteomes" id="UP001501920">
    <property type="component" value="Chromosome 24"/>
</dbReference>
<dbReference type="SUPFAM" id="SSF49562">
    <property type="entry name" value="C2 domain (Calcium/lipid-binding domain, CaLB)"/>
    <property type="match status" value="2"/>
</dbReference>
<sequence length="541" mass="60998">MSDIYESAATSLGLFSSPCLTKVELRVVCKGISDRDALSKPDPCVVIKMQSHGQWLEVDRTEVIRSCINPTFSKVFTLDYYFEEVQRLRFELYDMNSSHNGMREIDCLGAMECTLGQIVSQRKLCRALLKQSNTVGKSMITITAEELTGNDDYVELSFSARKLDDKDFFSKSDPFLEIYRVNDDGTQQLVYRTETVMNNLNPVWKTFKTSLNCLCSGDHERILKCTVWDWDSNGKHDFIGEFEATFKEMRGAIDGKQVQWECINPKYKVKKKNYRNSGIVILNQCKIIKMHSFLDYIMGGCQIQFTVAIDFTASNGDPRNSCSLHYIHPYQPNEYLKALVAVGEICQDYDSVLHFILYSFQVSHDFAINFNEENPECAGIQGVVEAYQNCLPKIQLYGPTNIAPIIQKVANSASEEVHTREAMQYFILLILTDGVITDMADTREAIVHASHLPMSIIIVGVGNADFTDMQTLDGDDGILRSPKGEPVLRDIVQFVPFRNFKHASPAALAKTVLAEVPNQVVDYYNSKGINRSAQANALPAI</sequence>
<dbReference type="CDD" id="cd04047">
    <property type="entry name" value="C2B_Copine"/>
    <property type="match status" value="1"/>
</dbReference>
<dbReference type="Pfam" id="PF07002">
    <property type="entry name" value="Copine"/>
    <property type="match status" value="1"/>
</dbReference>
<dbReference type="CDD" id="cd04048">
    <property type="entry name" value="C2A_Copine"/>
    <property type="match status" value="1"/>
</dbReference>
<dbReference type="GO" id="GO:0071277">
    <property type="term" value="P:cellular response to calcium ion"/>
    <property type="evidence" value="ECO:0007669"/>
    <property type="project" value="TreeGrafter"/>
</dbReference>
<dbReference type="InterPro" id="IPR000008">
    <property type="entry name" value="C2_dom"/>
</dbReference>
<reference evidence="6" key="2">
    <citation type="submission" date="2025-08" db="UniProtKB">
        <authorList>
            <consortium name="Ensembl"/>
        </authorList>
    </citation>
    <scope>IDENTIFICATION</scope>
</reference>
<evidence type="ECO:0000313" key="7">
    <source>
        <dbReference type="Proteomes" id="UP001501920"/>
    </source>
</evidence>
<feature type="domain" description="C2" evidence="5">
    <location>
        <begin position="134"/>
        <end position="261"/>
    </location>
</feature>
<dbReference type="GO" id="GO:0005886">
    <property type="term" value="C:plasma membrane"/>
    <property type="evidence" value="ECO:0007669"/>
    <property type="project" value="TreeGrafter"/>
</dbReference>
<dbReference type="InterPro" id="IPR045052">
    <property type="entry name" value="Copine"/>
</dbReference>
<reference evidence="6 7" key="1">
    <citation type="submission" date="2020-10" db="EMBL/GenBank/DDBJ databases">
        <title>Pygocentrus nattereri (red-bellied piranha) genome, fPygNat1, primary haplotype.</title>
        <authorList>
            <person name="Myers G."/>
            <person name="Meyer A."/>
            <person name="Karagic N."/>
            <person name="Pippel M."/>
            <person name="Winkler S."/>
            <person name="Tracey A."/>
            <person name="Wood J."/>
            <person name="Formenti G."/>
            <person name="Howe K."/>
            <person name="Fedrigo O."/>
            <person name="Jarvis E.D."/>
        </authorList>
    </citation>
    <scope>NUCLEOTIDE SEQUENCE [LARGE SCALE GENOMIC DNA]</scope>
</reference>